<accession>A0ABV8FD73</accession>
<dbReference type="PANTHER" id="PTHR43328">
    <property type="entry name" value="ACETYLTRANSFERASE-RELATED"/>
    <property type="match status" value="1"/>
</dbReference>
<name>A0ABV8FD73_9ACTN</name>
<dbReference type="InterPro" id="IPR016181">
    <property type="entry name" value="Acyl_CoA_acyltransferase"/>
</dbReference>
<protein>
    <submittedName>
        <fullName evidence="2">GNAT family N-acetyltransferase</fullName>
        <ecNumber evidence="2">2.3.-.-</ecNumber>
    </submittedName>
</protein>
<evidence type="ECO:0000313" key="2">
    <source>
        <dbReference type="EMBL" id="MFC3985398.1"/>
    </source>
</evidence>
<gene>
    <name evidence="2" type="ORF">ACFOYY_35075</name>
</gene>
<comment type="caution">
    <text evidence="2">The sequence shown here is derived from an EMBL/GenBank/DDBJ whole genome shotgun (WGS) entry which is preliminary data.</text>
</comment>
<dbReference type="Proteomes" id="UP001595698">
    <property type="component" value="Unassembled WGS sequence"/>
</dbReference>
<dbReference type="PROSITE" id="PS51186">
    <property type="entry name" value="GNAT"/>
    <property type="match status" value="1"/>
</dbReference>
<dbReference type="SUPFAM" id="SSF55729">
    <property type="entry name" value="Acyl-CoA N-acyltransferases (Nat)"/>
    <property type="match status" value="1"/>
</dbReference>
<dbReference type="InterPro" id="IPR000182">
    <property type="entry name" value="GNAT_dom"/>
</dbReference>
<organism evidence="2 3">
    <name type="scientific">Streptosporangium jomthongense</name>
    <dbReference type="NCBI Taxonomy" id="1193683"/>
    <lineage>
        <taxon>Bacteria</taxon>
        <taxon>Bacillati</taxon>
        <taxon>Actinomycetota</taxon>
        <taxon>Actinomycetes</taxon>
        <taxon>Streptosporangiales</taxon>
        <taxon>Streptosporangiaceae</taxon>
        <taxon>Streptosporangium</taxon>
    </lineage>
</organism>
<keyword evidence="3" id="KW-1185">Reference proteome</keyword>
<sequence length="152" mass="17371">MSAGVRLRAVVESDLELFLEHEHDPETVRRSMFTPREREVFMRHWRTRVLGDPTVLVRTVTVDGEPAGNVVSWWAEDRRFIGYVLGRPFWGRGVGTEALSLFLALERVRPLYADPSGGNTASVRLLERCGFRRVDTVRYGEHEHVLLALPEG</sequence>
<evidence type="ECO:0000259" key="1">
    <source>
        <dbReference type="PROSITE" id="PS51186"/>
    </source>
</evidence>
<dbReference type="Gene3D" id="3.40.630.30">
    <property type="match status" value="1"/>
</dbReference>
<dbReference type="PANTHER" id="PTHR43328:SF1">
    <property type="entry name" value="N-ACETYLTRANSFERASE DOMAIN-CONTAINING PROTEIN"/>
    <property type="match status" value="1"/>
</dbReference>
<dbReference type="GO" id="GO:0016746">
    <property type="term" value="F:acyltransferase activity"/>
    <property type="evidence" value="ECO:0007669"/>
    <property type="project" value="UniProtKB-KW"/>
</dbReference>
<evidence type="ECO:0000313" key="3">
    <source>
        <dbReference type="Proteomes" id="UP001595698"/>
    </source>
</evidence>
<keyword evidence="2" id="KW-0808">Transferase</keyword>
<dbReference type="EC" id="2.3.-.-" evidence="2"/>
<feature type="domain" description="N-acetyltransferase" evidence="1">
    <location>
        <begin position="5"/>
        <end position="152"/>
    </location>
</feature>
<dbReference type="EMBL" id="JBHSBC010000046">
    <property type="protein sequence ID" value="MFC3985398.1"/>
    <property type="molecule type" value="Genomic_DNA"/>
</dbReference>
<dbReference type="Pfam" id="PF13302">
    <property type="entry name" value="Acetyltransf_3"/>
    <property type="match status" value="1"/>
</dbReference>
<keyword evidence="2" id="KW-0012">Acyltransferase</keyword>
<dbReference type="RefSeq" id="WP_352014398.1">
    <property type="nucleotide sequence ID" value="NZ_JBHSBC010000046.1"/>
</dbReference>
<proteinExistence type="predicted"/>
<reference evidence="3" key="1">
    <citation type="journal article" date="2019" name="Int. J. Syst. Evol. Microbiol.">
        <title>The Global Catalogue of Microorganisms (GCM) 10K type strain sequencing project: providing services to taxonomists for standard genome sequencing and annotation.</title>
        <authorList>
            <consortium name="The Broad Institute Genomics Platform"/>
            <consortium name="The Broad Institute Genome Sequencing Center for Infectious Disease"/>
            <person name="Wu L."/>
            <person name="Ma J."/>
        </authorList>
    </citation>
    <scope>NUCLEOTIDE SEQUENCE [LARGE SCALE GENOMIC DNA]</scope>
    <source>
        <strain evidence="3">TBRC 7912</strain>
    </source>
</reference>